<proteinExistence type="predicted"/>
<reference evidence="2 3" key="1">
    <citation type="submission" date="2024-10" db="EMBL/GenBank/DDBJ databases">
        <title>The Natural Products Discovery Center: Release of the First 8490 Sequenced Strains for Exploring Actinobacteria Biosynthetic Diversity.</title>
        <authorList>
            <person name="Kalkreuter E."/>
            <person name="Kautsar S.A."/>
            <person name="Yang D."/>
            <person name="Bader C.D."/>
            <person name="Teijaro C.N."/>
            <person name="Fluegel L."/>
            <person name="Davis C.M."/>
            <person name="Simpson J.R."/>
            <person name="Lauterbach L."/>
            <person name="Steele A.D."/>
            <person name="Gui C."/>
            <person name="Meng S."/>
            <person name="Li G."/>
            <person name="Viehrig K."/>
            <person name="Ye F."/>
            <person name="Su P."/>
            <person name="Kiefer A.F."/>
            <person name="Nichols A."/>
            <person name="Cepeda A.J."/>
            <person name="Yan W."/>
            <person name="Fan B."/>
            <person name="Jiang Y."/>
            <person name="Adhikari A."/>
            <person name="Zheng C.-J."/>
            <person name="Schuster L."/>
            <person name="Cowan T.M."/>
            <person name="Smanski M.J."/>
            <person name="Chevrette M.G."/>
            <person name="De Carvalho L.P.S."/>
            <person name="Shen B."/>
        </authorList>
    </citation>
    <scope>NUCLEOTIDE SEQUENCE [LARGE SCALE GENOMIC DNA]</scope>
    <source>
        <strain evidence="2 3">NPDC050545</strain>
    </source>
</reference>
<accession>A0ABW7Z9M3</accession>
<comment type="caution">
    <text evidence="2">The sequence shown here is derived from an EMBL/GenBank/DDBJ whole genome shotgun (WGS) entry which is preliminary data.</text>
</comment>
<protein>
    <submittedName>
        <fullName evidence="2">CHAT domain-containing protein</fullName>
    </submittedName>
</protein>
<dbReference type="EMBL" id="JBITGY010000015">
    <property type="protein sequence ID" value="MFI6504515.1"/>
    <property type="molecule type" value="Genomic_DNA"/>
</dbReference>
<dbReference type="Proteomes" id="UP001612741">
    <property type="component" value="Unassembled WGS sequence"/>
</dbReference>
<organism evidence="2 3">
    <name type="scientific">Nonomuraea typhae</name>
    <dbReference type="NCBI Taxonomy" id="2603600"/>
    <lineage>
        <taxon>Bacteria</taxon>
        <taxon>Bacillati</taxon>
        <taxon>Actinomycetota</taxon>
        <taxon>Actinomycetes</taxon>
        <taxon>Streptosporangiales</taxon>
        <taxon>Streptosporangiaceae</taxon>
        <taxon>Nonomuraea</taxon>
    </lineage>
</organism>
<feature type="domain" description="CHAT" evidence="1">
    <location>
        <begin position="416"/>
        <end position="691"/>
    </location>
</feature>
<evidence type="ECO:0000259" key="1">
    <source>
        <dbReference type="Pfam" id="PF12770"/>
    </source>
</evidence>
<dbReference type="InterPro" id="IPR024983">
    <property type="entry name" value="CHAT_dom"/>
</dbReference>
<dbReference type="RefSeq" id="WP_397090273.1">
    <property type="nucleotide sequence ID" value="NZ_JBITGY010000015.1"/>
</dbReference>
<dbReference type="Pfam" id="PF12770">
    <property type="entry name" value="CHAT"/>
    <property type="match status" value="1"/>
</dbReference>
<evidence type="ECO:0000313" key="2">
    <source>
        <dbReference type="EMBL" id="MFI6504515.1"/>
    </source>
</evidence>
<name>A0ABW7Z9M3_9ACTN</name>
<evidence type="ECO:0000313" key="3">
    <source>
        <dbReference type="Proteomes" id="UP001612741"/>
    </source>
</evidence>
<keyword evidence="3" id="KW-1185">Reference proteome</keyword>
<sequence length="692" mass="75877">MSYVMYVQHDEEGPSRSLPADRYHPVRSALRRWVKPSSLRLNRRGTRHHARYRSTGRSAELDRALRDLCEAAWGRAPYAGHVDTGRAHWAEYANNFAVALVDAFRHDGNIEHLDNAIPYLRRALSELPDDTPARARVLGNLIAAVEERPAVPPAKADLPDVTDLRRELSTTVSAPVADRLAAARAWGYAAAESTRPAEGLAGLEIAVELLPRAAWWGHRRDTRERLLAEHIGLAADAAACAVDAGQPALALELLEGGRAVLWTQLLRTRTDRTALRQVAPRLAKRMDRVAAALERDRGMPADKRMALVARWSRMDERAGVRLEREWDSLARRAQEALPEGAFIRPEYGSDLGPAGAEGPVVVVNVSRLGCCALIVRDGEEEPQVVGLPGLTYDDASAHAQKYVTEGRDREEVVGATLGWIWESVVSPVLDALGYREQEQESWPRLWWCPTGPLMTLPLHAAGKVLDCAVSSYTPALKVLVRARKARDTPPDDAAEGRLLHVAVGDGPGQESLPGAARTRGYLERLLPADRRTTLDGQAATWRSVETGLRRHVWTHFDCHGVQDLNNPFQGGLVLHDRTLTVADLAGIRHDRAEFAFLAACTTAIGGARVPDESITLTAALQHAGYQSVIGTLWTVPDRPAARIAQAVYGTLVHDGRLQPAESARALHAAIRAERARSPRHPSAWAPFLHVGL</sequence>
<gene>
    <name evidence="2" type="ORF">ACIBG2_44520</name>
</gene>